<accession>A0AAE1G9Y1</accession>
<evidence type="ECO:0000256" key="1">
    <source>
        <dbReference type="SAM" id="MobiDB-lite"/>
    </source>
</evidence>
<keyword evidence="3" id="KW-1185">Reference proteome</keyword>
<evidence type="ECO:0000313" key="2">
    <source>
        <dbReference type="EMBL" id="KAK3887792.1"/>
    </source>
</evidence>
<sequence length="119" mass="13858">MNTPNYKRHDCCCTFNVHTTTPQVFRISRKIKAEEEVELLQEDLNRVFGWAEENNMSLNGDEFELLSFKNKLDSLSGWQQFLINLQTRIHQHQYQFPPVSGPQDNMRGEELPGTSGRPC</sequence>
<reference evidence="2" key="1">
    <citation type="submission" date="2023-10" db="EMBL/GenBank/DDBJ databases">
        <title>Genome assemblies of two species of porcelain crab, Petrolisthes cinctipes and Petrolisthes manimaculis (Anomura: Porcellanidae).</title>
        <authorList>
            <person name="Angst P."/>
        </authorList>
    </citation>
    <scope>NUCLEOTIDE SEQUENCE</scope>
    <source>
        <strain evidence="2">PB745_01</strain>
        <tissue evidence="2">Gill</tissue>
    </source>
</reference>
<feature type="region of interest" description="Disordered" evidence="1">
    <location>
        <begin position="95"/>
        <end position="119"/>
    </location>
</feature>
<dbReference type="EMBL" id="JAWQEG010000607">
    <property type="protein sequence ID" value="KAK3887792.1"/>
    <property type="molecule type" value="Genomic_DNA"/>
</dbReference>
<dbReference type="Proteomes" id="UP001286313">
    <property type="component" value="Unassembled WGS sequence"/>
</dbReference>
<organism evidence="2 3">
    <name type="scientific">Petrolisthes cinctipes</name>
    <name type="common">Flat porcelain crab</name>
    <dbReference type="NCBI Taxonomy" id="88211"/>
    <lineage>
        <taxon>Eukaryota</taxon>
        <taxon>Metazoa</taxon>
        <taxon>Ecdysozoa</taxon>
        <taxon>Arthropoda</taxon>
        <taxon>Crustacea</taxon>
        <taxon>Multicrustacea</taxon>
        <taxon>Malacostraca</taxon>
        <taxon>Eumalacostraca</taxon>
        <taxon>Eucarida</taxon>
        <taxon>Decapoda</taxon>
        <taxon>Pleocyemata</taxon>
        <taxon>Anomura</taxon>
        <taxon>Galatheoidea</taxon>
        <taxon>Porcellanidae</taxon>
        <taxon>Petrolisthes</taxon>
    </lineage>
</organism>
<dbReference type="AlphaFoldDB" id="A0AAE1G9Y1"/>
<name>A0AAE1G9Y1_PETCI</name>
<proteinExistence type="predicted"/>
<protein>
    <submittedName>
        <fullName evidence="2">Uncharacterized protein</fullName>
    </submittedName>
</protein>
<comment type="caution">
    <text evidence="2">The sequence shown here is derived from an EMBL/GenBank/DDBJ whole genome shotgun (WGS) entry which is preliminary data.</text>
</comment>
<evidence type="ECO:0000313" key="3">
    <source>
        <dbReference type="Proteomes" id="UP001286313"/>
    </source>
</evidence>
<gene>
    <name evidence="2" type="ORF">Pcinc_008120</name>
</gene>